<dbReference type="AlphaFoldDB" id="A0A6M0CN09"/>
<gene>
    <name evidence="2" type="ORF">GWK10_17790</name>
</gene>
<evidence type="ECO:0000313" key="2">
    <source>
        <dbReference type="EMBL" id="NER19072.1"/>
    </source>
</evidence>
<keyword evidence="1" id="KW-0472">Membrane</keyword>
<dbReference type="RefSeq" id="WP_164033759.1">
    <property type="nucleotide sequence ID" value="NZ_JAABOQ010000009.1"/>
</dbReference>
<organism evidence="2 3">
    <name type="scientific">Spongiivirga citrea</name>
    <dbReference type="NCBI Taxonomy" id="1481457"/>
    <lineage>
        <taxon>Bacteria</taxon>
        <taxon>Pseudomonadati</taxon>
        <taxon>Bacteroidota</taxon>
        <taxon>Flavobacteriia</taxon>
        <taxon>Flavobacteriales</taxon>
        <taxon>Flavobacteriaceae</taxon>
        <taxon>Spongiivirga</taxon>
    </lineage>
</organism>
<proteinExistence type="predicted"/>
<accession>A0A6M0CN09</accession>
<dbReference type="Proteomes" id="UP000474296">
    <property type="component" value="Unassembled WGS sequence"/>
</dbReference>
<name>A0A6M0CN09_9FLAO</name>
<dbReference type="EMBL" id="JAABOQ010000009">
    <property type="protein sequence ID" value="NER19072.1"/>
    <property type="molecule type" value="Genomic_DNA"/>
</dbReference>
<evidence type="ECO:0000256" key="1">
    <source>
        <dbReference type="SAM" id="Phobius"/>
    </source>
</evidence>
<comment type="caution">
    <text evidence="2">The sequence shown here is derived from an EMBL/GenBank/DDBJ whole genome shotgun (WGS) entry which is preliminary data.</text>
</comment>
<feature type="transmembrane region" description="Helical" evidence="1">
    <location>
        <begin position="33"/>
        <end position="53"/>
    </location>
</feature>
<keyword evidence="3" id="KW-1185">Reference proteome</keyword>
<reference evidence="2 3" key="1">
    <citation type="submission" date="2020-01" db="EMBL/GenBank/DDBJ databases">
        <title>Spongiivirga citrea KCTC 32990T.</title>
        <authorList>
            <person name="Wang G."/>
        </authorList>
    </citation>
    <scope>NUCLEOTIDE SEQUENCE [LARGE SCALE GENOMIC DNA]</scope>
    <source>
        <strain evidence="2 3">KCTC 32990</strain>
    </source>
</reference>
<protein>
    <submittedName>
        <fullName evidence="2">Uncharacterized protein</fullName>
    </submittedName>
</protein>
<evidence type="ECO:0000313" key="3">
    <source>
        <dbReference type="Proteomes" id="UP000474296"/>
    </source>
</evidence>
<keyword evidence="1" id="KW-1133">Transmembrane helix</keyword>
<sequence>MRIFTIVIMVIALGLIALNVTKLDFNNIFEGDSGIALIGIIACLCVIVLMLVFRTSKAIQDKIKNRK</sequence>
<keyword evidence="1" id="KW-0812">Transmembrane</keyword>